<keyword evidence="2" id="KW-1185">Reference proteome</keyword>
<name>A0ABW4DBZ0_9BACL</name>
<proteinExistence type="predicted"/>
<accession>A0ABW4DBZ0</accession>
<dbReference type="RefSeq" id="WP_229526793.1">
    <property type="nucleotide sequence ID" value="NZ_JAFFQR010000112.1"/>
</dbReference>
<gene>
    <name evidence="1" type="ORF">ACFQ5D_04305</name>
</gene>
<dbReference type="EMBL" id="JBHTNZ010000003">
    <property type="protein sequence ID" value="MFD1460680.1"/>
    <property type="molecule type" value="Genomic_DNA"/>
</dbReference>
<evidence type="ECO:0000313" key="2">
    <source>
        <dbReference type="Proteomes" id="UP001597340"/>
    </source>
</evidence>
<comment type="caution">
    <text evidence="1">The sequence shown here is derived from an EMBL/GenBank/DDBJ whole genome shotgun (WGS) entry which is preliminary data.</text>
</comment>
<evidence type="ECO:0000313" key="1">
    <source>
        <dbReference type="EMBL" id="MFD1460680.1"/>
    </source>
</evidence>
<organism evidence="1 2">
    <name type="scientific">Paenibacillus farraposensis</name>
    <dbReference type="NCBI Taxonomy" id="2807095"/>
    <lineage>
        <taxon>Bacteria</taxon>
        <taxon>Bacillati</taxon>
        <taxon>Bacillota</taxon>
        <taxon>Bacilli</taxon>
        <taxon>Bacillales</taxon>
        <taxon>Paenibacillaceae</taxon>
        <taxon>Paenibacillus</taxon>
    </lineage>
</organism>
<dbReference type="Proteomes" id="UP001597340">
    <property type="component" value="Unassembled WGS sequence"/>
</dbReference>
<sequence length="63" mass="7663">MSKNNEKPKRIKPKILTKYDQFVVPRLRDIPVWVREEGSMVKARSVLFYFRCMPHFMINHSLR</sequence>
<reference evidence="2" key="1">
    <citation type="journal article" date="2019" name="Int. J. Syst. Evol. Microbiol.">
        <title>The Global Catalogue of Microorganisms (GCM) 10K type strain sequencing project: providing services to taxonomists for standard genome sequencing and annotation.</title>
        <authorList>
            <consortium name="The Broad Institute Genomics Platform"/>
            <consortium name="The Broad Institute Genome Sequencing Center for Infectious Disease"/>
            <person name="Wu L."/>
            <person name="Ma J."/>
        </authorList>
    </citation>
    <scope>NUCLEOTIDE SEQUENCE [LARGE SCALE GENOMIC DNA]</scope>
    <source>
        <strain evidence="2">CCM 9147</strain>
    </source>
</reference>
<protein>
    <submittedName>
        <fullName evidence="1">Uncharacterized protein</fullName>
    </submittedName>
</protein>